<name>A0A0E0IQ60_ORYNI</name>
<organism evidence="2">
    <name type="scientific">Oryza nivara</name>
    <name type="common">Indian wild rice</name>
    <name type="synonym">Oryza sativa f. spontanea</name>
    <dbReference type="NCBI Taxonomy" id="4536"/>
    <lineage>
        <taxon>Eukaryota</taxon>
        <taxon>Viridiplantae</taxon>
        <taxon>Streptophyta</taxon>
        <taxon>Embryophyta</taxon>
        <taxon>Tracheophyta</taxon>
        <taxon>Spermatophyta</taxon>
        <taxon>Magnoliopsida</taxon>
        <taxon>Liliopsida</taxon>
        <taxon>Poales</taxon>
        <taxon>Poaceae</taxon>
        <taxon>BOP clade</taxon>
        <taxon>Oryzoideae</taxon>
        <taxon>Oryzeae</taxon>
        <taxon>Oryzinae</taxon>
        <taxon>Oryza</taxon>
    </lineage>
</organism>
<dbReference type="AlphaFoldDB" id="A0A0E0IQ60"/>
<reference evidence="2" key="1">
    <citation type="submission" date="2015-04" db="UniProtKB">
        <authorList>
            <consortium name="EnsemblPlants"/>
        </authorList>
    </citation>
    <scope>IDENTIFICATION</scope>
    <source>
        <strain evidence="2">SL10</strain>
    </source>
</reference>
<accession>A0A0E0IQ60</accession>
<dbReference type="EnsemblPlants" id="ONIVA10G04020.1">
    <property type="protein sequence ID" value="ONIVA10G04020.1"/>
    <property type="gene ID" value="ONIVA10G04020"/>
</dbReference>
<proteinExistence type="predicted"/>
<protein>
    <submittedName>
        <fullName evidence="2">Uncharacterized protein</fullName>
    </submittedName>
</protein>
<evidence type="ECO:0000313" key="2">
    <source>
        <dbReference type="EnsemblPlants" id="ONIVA10G04020.1"/>
    </source>
</evidence>
<keyword evidence="3" id="KW-1185">Reference proteome</keyword>
<evidence type="ECO:0000313" key="3">
    <source>
        <dbReference type="Proteomes" id="UP000006591"/>
    </source>
</evidence>
<dbReference type="Gramene" id="ONIVA10G04020.1">
    <property type="protein sequence ID" value="ONIVA10G04020.1"/>
    <property type="gene ID" value="ONIVA10G04020"/>
</dbReference>
<dbReference type="Proteomes" id="UP000006591">
    <property type="component" value="Chromosome 10"/>
</dbReference>
<dbReference type="HOGENOM" id="CLU_2964884_0_0_1"/>
<sequence length="59" mass="6318">MDPLSTACVPEAEVIDLESVECRSGATMAKSMGHSSGFHPKQQQGHRKISLSPQSKGSY</sequence>
<evidence type="ECO:0000256" key="1">
    <source>
        <dbReference type="SAM" id="MobiDB-lite"/>
    </source>
</evidence>
<dbReference type="OMA" id="CMPVERD"/>
<feature type="region of interest" description="Disordered" evidence="1">
    <location>
        <begin position="27"/>
        <end position="59"/>
    </location>
</feature>
<reference evidence="2" key="2">
    <citation type="submission" date="2018-04" db="EMBL/GenBank/DDBJ databases">
        <title>OnivRS2 (Oryza nivara Reference Sequence Version 2).</title>
        <authorList>
            <person name="Zhang J."/>
            <person name="Kudrna D."/>
            <person name="Lee S."/>
            <person name="Talag J."/>
            <person name="Rajasekar S."/>
            <person name="Welchert J."/>
            <person name="Hsing Y.-I."/>
            <person name="Wing R.A."/>
        </authorList>
    </citation>
    <scope>NUCLEOTIDE SEQUENCE [LARGE SCALE GENOMIC DNA]</scope>
</reference>